<comment type="caution">
    <text evidence="1">The sequence shown here is derived from an EMBL/GenBank/DDBJ whole genome shotgun (WGS) entry which is preliminary data.</text>
</comment>
<evidence type="ECO:0000313" key="1">
    <source>
        <dbReference type="EMBL" id="KAG0420646.1"/>
    </source>
</evidence>
<proteinExistence type="predicted"/>
<name>A0AC60PIL5_IXOPE</name>
<sequence>MQCLRCHKTGHVRRECKVPRCSLCRRFGHADTQCIRLYASVAGPVVSDDVSDHLMDTTEAEDAQGTGEPVTLAGTMTTTPPNSQDAQVPGYLGRQAEVAIAVSEDEPVKGNVSCSFSEDSVLCQRPAPSTGQGRPA</sequence>
<protein>
    <submittedName>
        <fullName evidence="1">Uncharacterized protein</fullName>
    </submittedName>
</protein>
<accession>A0AC60PIL5</accession>
<organism evidence="1 2">
    <name type="scientific">Ixodes persulcatus</name>
    <name type="common">Taiga tick</name>
    <dbReference type="NCBI Taxonomy" id="34615"/>
    <lineage>
        <taxon>Eukaryota</taxon>
        <taxon>Metazoa</taxon>
        <taxon>Ecdysozoa</taxon>
        <taxon>Arthropoda</taxon>
        <taxon>Chelicerata</taxon>
        <taxon>Arachnida</taxon>
        <taxon>Acari</taxon>
        <taxon>Parasitiformes</taxon>
        <taxon>Ixodida</taxon>
        <taxon>Ixodoidea</taxon>
        <taxon>Ixodidae</taxon>
        <taxon>Ixodinae</taxon>
        <taxon>Ixodes</taxon>
    </lineage>
</organism>
<keyword evidence="2" id="KW-1185">Reference proteome</keyword>
<gene>
    <name evidence="1" type="ORF">HPB47_003368</name>
</gene>
<evidence type="ECO:0000313" key="2">
    <source>
        <dbReference type="Proteomes" id="UP000805193"/>
    </source>
</evidence>
<reference evidence="1 2" key="1">
    <citation type="journal article" date="2020" name="Cell">
        <title>Large-Scale Comparative Analyses of Tick Genomes Elucidate Their Genetic Diversity and Vector Capacities.</title>
        <authorList>
            <consortium name="Tick Genome and Microbiome Consortium (TIGMIC)"/>
            <person name="Jia N."/>
            <person name="Wang J."/>
            <person name="Shi W."/>
            <person name="Du L."/>
            <person name="Sun Y."/>
            <person name="Zhan W."/>
            <person name="Jiang J.F."/>
            <person name="Wang Q."/>
            <person name="Zhang B."/>
            <person name="Ji P."/>
            <person name="Bell-Sakyi L."/>
            <person name="Cui X.M."/>
            <person name="Yuan T.T."/>
            <person name="Jiang B.G."/>
            <person name="Yang W.F."/>
            <person name="Lam T.T."/>
            <person name="Chang Q.C."/>
            <person name="Ding S.J."/>
            <person name="Wang X.J."/>
            <person name="Zhu J.G."/>
            <person name="Ruan X.D."/>
            <person name="Zhao L."/>
            <person name="Wei J.T."/>
            <person name="Ye R.Z."/>
            <person name="Que T.C."/>
            <person name="Du C.H."/>
            <person name="Zhou Y.H."/>
            <person name="Cheng J.X."/>
            <person name="Dai P.F."/>
            <person name="Guo W.B."/>
            <person name="Han X.H."/>
            <person name="Huang E.J."/>
            <person name="Li L.F."/>
            <person name="Wei W."/>
            <person name="Gao Y.C."/>
            <person name="Liu J.Z."/>
            <person name="Shao H.Z."/>
            <person name="Wang X."/>
            <person name="Wang C.C."/>
            <person name="Yang T.C."/>
            <person name="Huo Q.B."/>
            <person name="Li W."/>
            <person name="Chen H.Y."/>
            <person name="Chen S.E."/>
            <person name="Zhou L.G."/>
            <person name="Ni X.B."/>
            <person name="Tian J.H."/>
            <person name="Sheng Y."/>
            <person name="Liu T."/>
            <person name="Pan Y.S."/>
            <person name="Xia L.Y."/>
            <person name="Li J."/>
            <person name="Zhao F."/>
            <person name="Cao W.C."/>
        </authorList>
    </citation>
    <scope>NUCLEOTIDE SEQUENCE [LARGE SCALE GENOMIC DNA]</scope>
    <source>
        <strain evidence="1">Iper-2018</strain>
    </source>
</reference>
<dbReference type="Proteomes" id="UP000805193">
    <property type="component" value="Unassembled WGS sequence"/>
</dbReference>
<dbReference type="EMBL" id="JABSTQ010010488">
    <property type="protein sequence ID" value="KAG0420646.1"/>
    <property type="molecule type" value="Genomic_DNA"/>
</dbReference>